<feature type="transmembrane region" description="Helical" evidence="9">
    <location>
        <begin position="20"/>
        <end position="40"/>
    </location>
</feature>
<reference evidence="12" key="1">
    <citation type="submission" date="2022-11" db="UniProtKB">
        <authorList>
            <consortium name="WormBaseParasite"/>
        </authorList>
    </citation>
    <scope>IDENTIFICATION</scope>
</reference>
<evidence type="ECO:0000256" key="7">
    <source>
        <dbReference type="ARBA" id="ARBA00023170"/>
    </source>
</evidence>
<dbReference type="InterPro" id="IPR017452">
    <property type="entry name" value="GPCR_Rhodpsn_7TM"/>
</dbReference>
<name>A0A914XMB0_9BILA</name>
<feature type="transmembrane region" description="Helical" evidence="9">
    <location>
        <begin position="427"/>
        <end position="447"/>
    </location>
</feature>
<evidence type="ECO:0000256" key="6">
    <source>
        <dbReference type="ARBA" id="ARBA00023136"/>
    </source>
</evidence>
<feature type="transmembrane region" description="Helical" evidence="9">
    <location>
        <begin position="215"/>
        <end position="242"/>
    </location>
</feature>
<keyword evidence="8" id="KW-0807">Transducer</keyword>
<dbReference type="InterPro" id="IPR000276">
    <property type="entry name" value="GPCR_Rhodpsn"/>
</dbReference>
<keyword evidence="4 9" id="KW-1133">Transmembrane helix</keyword>
<dbReference type="SUPFAM" id="SSF81321">
    <property type="entry name" value="Family A G protein-coupled receptor-like"/>
    <property type="match status" value="1"/>
</dbReference>
<dbReference type="GO" id="GO:0005886">
    <property type="term" value="C:plasma membrane"/>
    <property type="evidence" value="ECO:0007669"/>
    <property type="project" value="UniProtKB-SubCell"/>
</dbReference>
<dbReference type="Pfam" id="PF00001">
    <property type="entry name" value="7tm_1"/>
    <property type="match status" value="2"/>
</dbReference>
<evidence type="ECO:0000259" key="10">
    <source>
        <dbReference type="PROSITE" id="PS50262"/>
    </source>
</evidence>
<evidence type="ECO:0000256" key="8">
    <source>
        <dbReference type="ARBA" id="ARBA00023224"/>
    </source>
</evidence>
<dbReference type="Proteomes" id="UP000887566">
    <property type="component" value="Unplaced"/>
</dbReference>
<dbReference type="GO" id="GO:0007218">
    <property type="term" value="P:neuropeptide signaling pathway"/>
    <property type="evidence" value="ECO:0007669"/>
    <property type="project" value="TreeGrafter"/>
</dbReference>
<evidence type="ECO:0000256" key="2">
    <source>
        <dbReference type="ARBA" id="ARBA00022475"/>
    </source>
</evidence>
<keyword evidence="6 9" id="KW-0472">Membrane</keyword>
<feature type="transmembrane region" description="Helical" evidence="9">
    <location>
        <begin position="385"/>
        <end position="403"/>
    </location>
</feature>
<accession>A0A914XMB0</accession>
<feature type="domain" description="G-protein coupled receptors family 1 profile" evidence="10">
    <location>
        <begin position="20"/>
        <end position="442"/>
    </location>
</feature>
<dbReference type="PROSITE" id="PS50262">
    <property type="entry name" value="G_PROTEIN_RECEP_F1_2"/>
    <property type="match status" value="1"/>
</dbReference>
<evidence type="ECO:0000256" key="3">
    <source>
        <dbReference type="ARBA" id="ARBA00022692"/>
    </source>
</evidence>
<dbReference type="PANTHER" id="PTHR24230">
    <property type="entry name" value="G-PROTEIN COUPLED RECEPTOR"/>
    <property type="match status" value="1"/>
</dbReference>
<evidence type="ECO:0000256" key="4">
    <source>
        <dbReference type="ARBA" id="ARBA00022989"/>
    </source>
</evidence>
<comment type="subcellular location">
    <subcellularLocation>
        <location evidence="1">Cell membrane</location>
        <topology evidence="1">Multi-pass membrane protein</topology>
    </subcellularLocation>
</comment>
<keyword evidence="5" id="KW-0297">G-protein coupled receptor</keyword>
<feature type="transmembrane region" description="Helical" evidence="9">
    <location>
        <begin position="133"/>
        <end position="153"/>
    </location>
</feature>
<dbReference type="AlphaFoldDB" id="A0A914XMB0"/>
<dbReference type="PRINTS" id="PR00237">
    <property type="entry name" value="GPCRRHODOPSN"/>
</dbReference>
<evidence type="ECO:0000256" key="9">
    <source>
        <dbReference type="SAM" id="Phobius"/>
    </source>
</evidence>
<dbReference type="Gene3D" id="1.20.1070.10">
    <property type="entry name" value="Rhodopsin 7-helix transmembrane proteins"/>
    <property type="match status" value="2"/>
</dbReference>
<keyword evidence="7" id="KW-0675">Receptor</keyword>
<proteinExistence type="predicted"/>
<dbReference type="GO" id="GO:0008528">
    <property type="term" value="F:G protein-coupled peptide receptor activity"/>
    <property type="evidence" value="ECO:0007669"/>
    <property type="project" value="TreeGrafter"/>
</dbReference>
<evidence type="ECO:0000313" key="11">
    <source>
        <dbReference type="Proteomes" id="UP000887566"/>
    </source>
</evidence>
<organism evidence="11 12">
    <name type="scientific">Plectus sambesii</name>
    <dbReference type="NCBI Taxonomy" id="2011161"/>
    <lineage>
        <taxon>Eukaryota</taxon>
        <taxon>Metazoa</taxon>
        <taxon>Ecdysozoa</taxon>
        <taxon>Nematoda</taxon>
        <taxon>Chromadorea</taxon>
        <taxon>Plectida</taxon>
        <taxon>Plectina</taxon>
        <taxon>Plectoidea</taxon>
        <taxon>Plectidae</taxon>
        <taxon>Plectus</taxon>
    </lineage>
</organism>
<protein>
    <submittedName>
        <fullName evidence="12">G-protein coupled receptors family 1 profile domain-containing protein</fullName>
    </submittedName>
</protein>
<keyword evidence="11" id="KW-1185">Reference proteome</keyword>
<sequence length="462" mass="52262">MGLTDDRPPEPIASDYVELGILVVLFIVGGPLNLAAYTQLSEKPTSTRLDLLKRHLNYSDLLVLFVYAPSRACWLLTYDWRGGDLLCKIVKFLHTVSFQVSSNVIVCIALDRLLSVLSSAHNSPERALKRTKYMLLMAWALAVLISAPQFAVWKTFLAFEEYNWNQCAQIWQIARWNYRPILLSNDTAGLNGTGVFSYDDSLMDRLSNEEQVYTVIHMLFIFWIPSAIVGLCYLTVSCWVYANSRPSPSRFDSTSGNVSYHTGMETVETLITRAGPADSIKAPSRQTSLLPTEKKRRLFSAIAAQYTSNPKIIIQDENQEAIPFQSNNTSHRPSTTTIETPPMLVNNGTNVHVTQNTRGSNGVCSHTTYMVNSQSYNARLTRSRAIRVSFLLVAAYMICWLPYNGMSLWQFVNPEDFEQHSDKVYCLHGMIVLNSVINPFLYGMFGIKKLFARQPQRINDMD</sequence>
<evidence type="ECO:0000313" key="12">
    <source>
        <dbReference type="WBParaSite" id="PSAMB.scaffold89size82155.g1748.t2"/>
    </source>
</evidence>
<dbReference type="PANTHER" id="PTHR24230:SF120">
    <property type="entry name" value="G-PROTEIN COUPLED RECEPTOR DAF-38"/>
    <property type="match status" value="1"/>
</dbReference>
<keyword evidence="3 9" id="KW-0812">Transmembrane</keyword>
<evidence type="ECO:0000256" key="1">
    <source>
        <dbReference type="ARBA" id="ARBA00004651"/>
    </source>
</evidence>
<evidence type="ECO:0000256" key="5">
    <source>
        <dbReference type="ARBA" id="ARBA00023040"/>
    </source>
</evidence>
<keyword evidence="2" id="KW-1003">Cell membrane</keyword>
<dbReference type="WBParaSite" id="PSAMB.scaffold89size82155.g1748.t2">
    <property type="protein sequence ID" value="PSAMB.scaffold89size82155.g1748.t2"/>
    <property type="gene ID" value="PSAMB.scaffold89size82155.g1748"/>
</dbReference>